<keyword evidence="2" id="KW-1133">Transmembrane helix</keyword>
<keyword evidence="4" id="KW-0496">Mitochondrion</keyword>
<keyword evidence="2" id="KW-0472">Membrane</keyword>
<dbReference type="Proteomes" id="UP000039324">
    <property type="component" value="Unassembled WGS sequence"/>
</dbReference>
<evidence type="ECO:0000256" key="1">
    <source>
        <dbReference type="ARBA" id="ARBA00022737"/>
    </source>
</evidence>
<accession>A0A0G4IJY8</accession>
<evidence type="ECO:0000313" key="5">
    <source>
        <dbReference type="Proteomes" id="UP000039324"/>
    </source>
</evidence>
<dbReference type="EMBL" id="CDSF01000022">
    <property type="protein sequence ID" value="CEO95400.1"/>
    <property type="molecule type" value="Genomic_DNA"/>
</dbReference>
<sequence length="167" mass="18387">MARVPQQVIILRSVPAVCAWGITMFRVILLVGLSSVVRASQFHPRTQYVFGVVDAKFAVPNQFLVYEGFAIRDDHGGVIPHGWGGAIGDWISYYGDWQFGAPDGHGTKTIVISAIDPTRRLVQTGQFRKGLLDGPGQVSEIVGSDKPVVIYDGIFHRGRIRQRAQTL</sequence>
<feature type="transmembrane region" description="Helical" evidence="2">
    <location>
        <begin position="14"/>
        <end position="37"/>
    </location>
</feature>
<evidence type="ECO:0000313" key="3">
    <source>
        <dbReference type="EMBL" id="CEO95400.1"/>
    </source>
</evidence>
<organism evidence="3 5">
    <name type="scientific">Plasmodiophora brassicae</name>
    <name type="common">Clubroot disease agent</name>
    <dbReference type="NCBI Taxonomy" id="37360"/>
    <lineage>
        <taxon>Eukaryota</taxon>
        <taxon>Sar</taxon>
        <taxon>Rhizaria</taxon>
        <taxon>Endomyxa</taxon>
        <taxon>Phytomyxea</taxon>
        <taxon>Plasmodiophorida</taxon>
        <taxon>Plasmodiophoridae</taxon>
        <taxon>Plasmodiophora</taxon>
    </lineage>
</organism>
<dbReference type="InterPro" id="IPR003409">
    <property type="entry name" value="MORN"/>
</dbReference>
<keyword evidence="1" id="KW-0677">Repeat</keyword>
<evidence type="ECO:0000313" key="4">
    <source>
        <dbReference type="EMBL" id="SPQ99126.1"/>
    </source>
</evidence>
<keyword evidence="2" id="KW-0812">Transmembrane</keyword>
<evidence type="ECO:0000256" key="2">
    <source>
        <dbReference type="SAM" id="Phobius"/>
    </source>
</evidence>
<proteinExistence type="predicted"/>
<name>A0A0G4IJY8_PLABS</name>
<protein>
    <submittedName>
        <fullName evidence="3">Uncharacterized protein</fullName>
    </submittedName>
</protein>
<reference evidence="4 6" key="2">
    <citation type="submission" date="2018-03" db="EMBL/GenBank/DDBJ databases">
        <authorList>
            <person name="Fogelqvist J."/>
        </authorList>
    </citation>
    <scope>NUCLEOTIDE SEQUENCE [LARGE SCALE GENOMIC DNA]</scope>
</reference>
<geneLocation type="mitochondrion" evidence="4"/>
<evidence type="ECO:0000313" key="6">
    <source>
        <dbReference type="Proteomes" id="UP000290189"/>
    </source>
</evidence>
<dbReference type="EMBL" id="OVEO01000011">
    <property type="protein sequence ID" value="SPQ99126.1"/>
    <property type="molecule type" value="Genomic_DNA"/>
</dbReference>
<gene>
    <name evidence="3" type="ORF">PBRA_009667</name>
    <name evidence="4" type="ORF">PLBR_LOCUS6341</name>
</gene>
<reference evidence="3 5" key="1">
    <citation type="submission" date="2015-02" db="EMBL/GenBank/DDBJ databases">
        <authorList>
            <person name="Chooi Y.-H."/>
        </authorList>
    </citation>
    <scope>NUCLEOTIDE SEQUENCE [LARGE SCALE GENOMIC DNA]</scope>
    <source>
        <strain evidence="3">E3</strain>
    </source>
</reference>
<keyword evidence="5" id="KW-1185">Reference proteome</keyword>
<dbReference type="AlphaFoldDB" id="A0A0G4IJY8"/>
<dbReference type="Pfam" id="PF02493">
    <property type="entry name" value="MORN"/>
    <property type="match status" value="2"/>
</dbReference>
<dbReference type="Proteomes" id="UP000290189">
    <property type="component" value="Unassembled WGS sequence"/>
</dbReference>